<keyword evidence="3" id="KW-0479">Metal-binding</keyword>
<dbReference type="AlphaFoldDB" id="A0A0D2X336"/>
<proteinExistence type="inferred from homology"/>
<keyword evidence="4" id="KW-1015">Disulfide bond</keyword>
<sequence length="330" mass="36290">MLSRLALSAVRLGRPSPLAVSSTSSLARRCFASSNEAPPKKSEPSEATSSSNKLSFEEEAARQIRNAELIRDTRGKNEEFNKGPVTWVSLGLLAVAGAGLVMYFQSERANHRANLEAKRNRGLGVPKIGGPFTLVDTNGKRWTEEDLKGRWTLIYFGFTFCPDVCPDELDKMTEIVNTIDNTPDIGPVVTPLFISVDPMRDNAKIMGEYLAANAFHPRIVGLTGTTEEVHQVARAYRVYFSAGMPENPADDYLVDHTIIQYFMNPEGKFATYYGQTTTAQDAAKRLIQSIREYRADAPERERASLMAELDAAKAAASNPTAQGATPPPRQ</sequence>
<feature type="disulfide bond" description="Redox-active" evidence="4">
    <location>
        <begin position="161"/>
        <end position="165"/>
    </location>
</feature>
<dbReference type="InParanoid" id="A0A0D2X336"/>
<evidence type="ECO:0000256" key="5">
    <source>
        <dbReference type="SAM" id="MobiDB-lite"/>
    </source>
</evidence>
<dbReference type="FunFam" id="3.40.30.10:FF:000013">
    <property type="entry name" value="Blast:Protein SCO1 homolog, mitochondrial"/>
    <property type="match status" value="1"/>
</dbReference>
<gene>
    <name evidence="7" type="ORF">CAOG_004383</name>
</gene>
<feature type="compositionally biased region" description="Polar residues" evidence="5">
    <location>
        <begin position="19"/>
        <end position="36"/>
    </location>
</feature>
<dbReference type="eggNOG" id="KOG2792">
    <property type="taxonomic scope" value="Eukaryota"/>
</dbReference>
<dbReference type="PROSITE" id="PS51352">
    <property type="entry name" value="THIOREDOXIN_2"/>
    <property type="match status" value="1"/>
</dbReference>
<protein>
    <submittedName>
        <fullName evidence="7">Metallochaperone Sco1</fullName>
    </submittedName>
</protein>
<keyword evidence="8" id="KW-1185">Reference proteome</keyword>
<dbReference type="GO" id="GO:0046872">
    <property type="term" value="F:metal ion binding"/>
    <property type="evidence" value="ECO:0007669"/>
    <property type="project" value="UniProtKB-KW"/>
</dbReference>
<dbReference type="PANTHER" id="PTHR12151">
    <property type="entry name" value="ELECTRON TRANSPORT PROTIN SCO1/SENC FAMILY MEMBER"/>
    <property type="match status" value="1"/>
</dbReference>
<dbReference type="FunCoup" id="A0A0D2X336">
    <property type="interactions" value="161"/>
</dbReference>
<evidence type="ECO:0000256" key="4">
    <source>
        <dbReference type="PIRSR" id="PIRSR603782-2"/>
    </source>
</evidence>
<feature type="region of interest" description="Disordered" evidence="5">
    <location>
        <begin position="309"/>
        <end position="330"/>
    </location>
</feature>
<reference evidence="8" key="1">
    <citation type="submission" date="2011-02" db="EMBL/GenBank/DDBJ databases">
        <title>The Genome Sequence of Capsaspora owczarzaki ATCC 30864.</title>
        <authorList>
            <person name="Russ C."/>
            <person name="Cuomo C."/>
            <person name="Burger G."/>
            <person name="Gray M.W."/>
            <person name="Holland P.W.H."/>
            <person name="King N."/>
            <person name="Lang F.B.F."/>
            <person name="Roger A.J."/>
            <person name="Ruiz-Trillo I."/>
            <person name="Young S.K."/>
            <person name="Zeng Q."/>
            <person name="Gargeya S."/>
            <person name="Alvarado L."/>
            <person name="Berlin A."/>
            <person name="Chapman S.B."/>
            <person name="Chen Z."/>
            <person name="Freedman E."/>
            <person name="Gellesch M."/>
            <person name="Goldberg J."/>
            <person name="Griggs A."/>
            <person name="Gujja S."/>
            <person name="Heilman E."/>
            <person name="Heiman D."/>
            <person name="Howarth C."/>
            <person name="Mehta T."/>
            <person name="Neiman D."/>
            <person name="Pearson M."/>
            <person name="Roberts A."/>
            <person name="Saif S."/>
            <person name="Shea T."/>
            <person name="Shenoy N."/>
            <person name="Sisk P."/>
            <person name="Stolte C."/>
            <person name="Sykes S."/>
            <person name="White J."/>
            <person name="Yandava C."/>
            <person name="Haas B."/>
            <person name="Nusbaum C."/>
            <person name="Birren B."/>
        </authorList>
    </citation>
    <scope>NUCLEOTIDE SEQUENCE</scope>
    <source>
        <strain evidence="8">ATCC 30864</strain>
    </source>
</reference>
<dbReference type="CDD" id="cd02968">
    <property type="entry name" value="SCO"/>
    <property type="match status" value="1"/>
</dbReference>
<dbReference type="Gene3D" id="3.40.30.10">
    <property type="entry name" value="Glutaredoxin"/>
    <property type="match status" value="1"/>
</dbReference>
<accession>A0A0D2X336</accession>
<dbReference type="Proteomes" id="UP000008743">
    <property type="component" value="Unassembled WGS sequence"/>
</dbReference>
<organism evidence="7 8">
    <name type="scientific">Capsaspora owczarzaki (strain ATCC 30864)</name>
    <dbReference type="NCBI Taxonomy" id="595528"/>
    <lineage>
        <taxon>Eukaryota</taxon>
        <taxon>Filasterea</taxon>
        <taxon>Capsaspora</taxon>
    </lineage>
</organism>
<dbReference type="OMA" id="DMCAKYK"/>
<feature type="binding site" evidence="3">
    <location>
        <position position="165"/>
    </location>
    <ligand>
        <name>Cu cation</name>
        <dbReference type="ChEBI" id="CHEBI:23378"/>
    </ligand>
</feature>
<name>A0A0D2X336_CAPO3</name>
<feature type="domain" description="Thioredoxin" evidence="6">
    <location>
        <begin position="123"/>
        <end position="292"/>
    </location>
</feature>
<evidence type="ECO:0000313" key="7">
    <source>
        <dbReference type="EMBL" id="KJE93624.1"/>
    </source>
</evidence>
<evidence type="ECO:0000256" key="1">
    <source>
        <dbReference type="ARBA" id="ARBA00010996"/>
    </source>
</evidence>
<dbReference type="SUPFAM" id="SSF52833">
    <property type="entry name" value="Thioredoxin-like"/>
    <property type="match status" value="1"/>
</dbReference>
<dbReference type="Pfam" id="PF02630">
    <property type="entry name" value="SCO1-SenC"/>
    <property type="match status" value="1"/>
</dbReference>
<dbReference type="PANTHER" id="PTHR12151:SF25">
    <property type="entry name" value="LINALOOL DEHYDRATASE_ISOMERASE DOMAIN-CONTAINING PROTEIN"/>
    <property type="match status" value="1"/>
</dbReference>
<dbReference type="PhylomeDB" id="A0A0D2X336"/>
<keyword evidence="2 3" id="KW-0186">Copper</keyword>
<dbReference type="InterPro" id="IPR036249">
    <property type="entry name" value="Thioredoxin-like_sf"/>
</dbReference>
<dbReference type="RefSeq" id="XP_004348211.1">
    <property type="nucleotide sequence ID" value="XM_004348161.2"/>
</dbReference>
<dbReference type="EMBL" id="KE346365">
    <property type="protein sequence ID" value="KJE93624.1"/>
    <property type="molecule type" value="Genomic_DNA"/>
</dbReference>
<dbReference type="InterPro" id="IPR013766">
    <property type="entry name" value="Thioredoxin_domain"/>
</dbReference>
<feature type="binding site" evidence="3">
    <location>
        <position position="256"/>
    </location>
    <ligand>
        <name>Cu cation</name>
        <dbReference type="ChEBI" id="CHEBI:23378"/>
    </ligand>
</feature>
<comment type="similarity">
    <text evidence="1">Belongs to the SCO1/2 family.</text>
</comment>
<evidence type="ECO:0000256" key="2">
    <source>
        <dbReference type="ARBA" id="ARBA00023008"/>
    </source>
</evidence>
<evidence type="ECO:0000313" key="8">
    <source>
        <dbReference type="Proteomes" id="UP000008743"/>
    </source>
</evidence>
<dbReference type="OrthoDB" id="270009at2759"/>
<dbReference type="InterPro" id="IPR003782">
    <property type="entry name" value="SCO1/SenC"/>
</dbReference>
<feature type="region of interest" description="Disordered" evidence="5">
    <location>
        <begin position="16"/>
        <end position="58"/>
    </location>
</feature>
<evidence type="ECO:0000259" key="6">
    <source>
        <dbReference type="PROSITE" id="PS51352"/>
    </source>
</evidence>
<feature type="compositionally biased region" description="Polar residues" evidence="5">
    <location>
        <begin position="45"/>
        <end position="54"/>
    </location>
</feature>
<evidence type="ECO:0000256" key="3">
    <source>
        <dbReference type="PIRSR" id="PIRSR603782-1"/>
    </source>
</evidence>
<dbReference type="STRING" id="595528.A0A0D2X336"/>
<feature type="binding site" evidence="3">
    <location>
        <position position="161"/>
    </location>
    <ligand>
        <name>Cu cation</name>
        <dbReference type="ChEBI" id="CHEBI:23378"/>
    </ligand>
</feature>